<protein>
    <submittedName>
        <fullName evidence="2">Uncharacterized protein</fullName>
    </submittedName>
</protein>
<reference evidence="3" key="1">
    <citation type="journal article" date="2019" name="Int. J. Syst. Evol. Microbiol.">
        <title>The Global Catalogue of Microorganisms (GCM) 10K type strain sequencing project: providing services to taxonomists for standard genome sequencing and annotation.</title>
        <authorList>
            <consortium name="The Broad Institute Genomics Platform"/>
            <consortium name="The Broad Institute Genome Sequencing Center for Infectious Disease"/>
            <person name="Wu L."/>
            <person name="Ma J."/>
        </authorList>
    </citation>
    <scope>NUCLEOTIDE SEQUENCE [LARGE SCALE GENOMIC DNA]</scope>
    <source>
        <strain evidence="3">CGMCC 4.7643</strain>
    </source>
</reference>
<comment type="caution">
    <text evidence="2">The sequence shown here is derived from an EMBL/GenBank/DDBJ whole genome shotgun (WGS) entry which is preliminary data.</text>
</comment>
<gene>
    <name evidence="2" type="ORF">ACFSYJ_41685</name>
</gene>
<evidence type="ECO:0000256" key="1">
    <source>
        <dbReference type="SAM" id="MobiDB-lite"/>
    </source>
</evidence>
<organism evidence="2 3">
    <name type="scientific">Amycolatopsis samaneae</name>
    <dbReference type="NCBI Taxonomy" id="664691"/>
    <lineage>
        <taxon>Bacteria</taxon>
        <taxon>Bacillati</taxon>
        <taxon>Actinomycetota</taxon>
        <taxon>Actinomycetes</taxon>
        <taxon>Pseudonocardiales</taxon>
        <taxon>Pseudonocardiaceae</taxon>
        <taxon>Amycolatopsis</taxon>
    </lineage>
</organism>
<dbReference type="Proteomes" id="UP001597419">
    <property type="component" value="Unassembled WGS sequence"/>
</dbReference>
<name>A0ABW5GWJ9_9PSEU</name>
<sequence>MSITSSIRSYSRVLRAKSRYARPNAVSPSVRIGPRCITARTSLSSTSAPSSSGSSSGMKVISEALAAASMSARYLDFAAKHRPGTPRRDSSAAMAIRQLI</sequence>
<evidence type="ECO:0000313" key="2">
    <source>
        <dbReference type="EMBL" id="MFD2465189.1"/>
    </source>
</evidence>
<keyword evidence="3" id="KW-1185">Reference proteome</keyword>
<proteinExistence type="predicted"/>
<accession>A0ABW5GWJ9</accession>
<evidence type="ECO:0000313" key="3">
    <source>
        <dbReference type="Proteomes" id="UP001597419"/>
    </source>
</evidence>
<dbReference type="EMBL" id="JBHUKU010000029">
    <property type="protein sequence ID" value="MFD2465189.1"/>
    <property type="molecule type" value="Genomic_DNA"/>
</dbReference>
<dbReference type="RefSeq" id="WP_345407338.1">
    <property type="nucleotide sequence ID" value="NZ_BAABHG010000022.1"/>
</dbReference>
<feature type="region of interest" description="Disordered" evidence="1">
    <location>
        <begin position="81"/>
        <end position="100"/>
    </location>
</feature>